<dbReference type="EMBL" id="WPAF01000009">
    <property type="protein sequence ID" value="KAF0134333.1"/>
    <property type="molecule type" value="Genomic_DNA"/>
</dbReference>
<feature type="transmembrane region" description="Helical" evidence="2">
    <location>
        <begin position="409"/>
        <end position="432"/>
    </location>
</feature>
<feature type="region of interest" description="Disordered" evidence="1">
    <location>
        <begin position="1303"/>
        <end position="1328"/>
    </location>
</feature>
<keyword evidence="2" id="KW-0472">Membrane</keyword>
<feature type="compositionally biased region" description="Polar residues" evidence="1">
    <location>
        <begin position="1"/>
        <end position="11"/>
    </location>
</feature>
<feature type="compositionally biased region" description="Basic and acidic residues" evidence="1">
    <location>
        <begin position="69"/>
        <end position="85"/>
    </location>
</feature>
<feature type="transmembrane region" description="Helical" evidence="2">
    <location>
        <begin position="438"/>
        <end position="464"/>
    </location>
</feature>
<protein>
    <submittedName>
        <fullName evidence="3">Uncharacterized protein</fullName>
    </submittedName>
</protein>
<reference evidence="3 4" key="1">
    <citation type="submission" date="2019-12" db="EMBL/GenBank/DDBJ databases">
        <authorList>
            <person name="Wolfe R."/>
            <person name="Danczak R."/>
            <person name="Wilkins M."/>
        </authorList>
    </citation>
    <scope>NUCLEOTIDE SEQUENCE [LARGE SCALE GENOMIC DNA]</scope>
    <source>
        <strain evidence="3">X2_MaxBin.013</strain>
    </source>
</reference>
<comment type="caution">
    <text evidence="3">The sequence shown here is derived from an EMBL/GenBank/DDBJ whole genome shotgun (WGS) entry which is preliminary data.</text>
</comment>
<feature type="compositionally biased region" description="Polar residues" evidence="1">
    <location>
        <begin position="56"/>
        <end position="68"/>
    </location>
</feature>
<evidence type="ECO:0000256" key="2">
    <source>
        <dbReference type="SAM" id="Phobius"/>
    </source>
</evidence>
<accession>A0A833NYL5</accession>
<proteinExistence type="predicted"/>
<evidence type="ECO:0000256" key="1">
    <source>
        <dbReference type="SAM" id="MobiDB-lite"/>
    </source>
</evidence>
<feature type="transmembrane region" description="Helical" evidence="2">
    <location>
        <begin position="629"/>
        <end position="657"/>
    </location>
</feature>
<gene>
    <name evidence="3" type="ORF">FD145_713</name>
</gene>
<dbReference type="Proteomes" id="UP000488506">
    <property type="component" value="Unassembled WGS sequence"/>
</dbReference>
<name>A0A833NYL5_UNCSA</name>
<keyword evidence="2" id="KW-0812">Transmembrane</keyword>
<keyword evidence="2" id="KW-1133">Transmembrane helix</keyword>
<evidence type="ECO:0000313" key="3">
    <source>
        <dbReference type="EMBL" id="KAF0134333.1"/>
    </source>
</evidence>
<organism evidence="3 4">
    <name type="scientific">Candidatus Saganbacteria bacterium</name>
    <dbReference type="NCBI Taxonomy" id="2575572"/>
    <lineage>
        <taxon>Bacteria</taxon>
        <taxon>Bacillati</taxon>
        <taxon>Saganbacteria</taxon>
    </lineage>
</organism>
<evidence type="ECO:0000313" key="4">
    <source>
        <dbReference type="Proteomes" id="UP000488506"/>
    </source>
</evidence>
<feature type="compositionally biased region" description="Low complexity" evidence="1">
    <location>
        <begin position="39"/>
        <end position="55"/>
    </location>
</feature>
<sequence>MVTNVNLNNIDPVNDNDDKYQGGINPSYIPSNDADLINETPDTSSVSSPETSASTGTKSSPLKSGDTNSKVDKNYIENDSSRDDELFNQTKNAEDRINEALLNFNEDSFYEQDENGYWVINQKLFDALYRRLLGLCNMRLTIAMMQDERGEVNNMIFESVTGLELDLGNKTSLTETTAKSNQKIIKEIQRGVSTLTKKIQEHNSKVYTEALKKAKEAEGDDWTNFWNGDADKQKSLEMQRDAREQFIAAMNDSIKTLNKISNGSFKGLTPETEKQGNDIINRLQDYRNYLKFDENGYIDTSWSKQFIVDLRKEFVSVLNVNRTIVSLAKQKESAQKIIWESIQGKALGSNKLGSVEEAFGAESTYQTTLFDQTSSQILQVQKLSNEIKYLKLQIKKLEESRWASVFSKIFKALAIIAAAVATVALSICTFGIGGVAVVSVAGVVLGAATAAGAVAGIASAAFAYGAAAIANSIKDNFNPTISTFIHNTSNSSKIKKGIFAKSKELQEQEEILLESIGSAQVDTLGDGNKAVNNQKLAILNNRLNGIYNAQRFLAKAINLTSSIQRRILRSIIGISGGSDGNSMLSSLDDILKTNSMQFQAYSSNLKEYKEAFNIELQQERAMEEAAMQFIVGIIVGGVGAILGAFGGVVGSLAGFAIGQAVGSASADFYNAGRYGTKDIEYNPEFITEEKVEQSKGLLSSLDGAIEGIYSELFSEGICDSGDGNIAINTDKAAALQKRLERIFVTVANINAIYEEKSAVMNAIWQSLGVAVESQSTKDILKSNFDSAINKFKQSVGMLSEHVQVHNRANAAQQRYANAAIKLGISIGGAAVSIVGLGFGLEQISNLAMGITSLTQSTIDFIDSMLRARDDFGQLKNSIEIKDANDLKPQSIINQKDIIPEWKILEAAEELENRVQNSVSQKMIEEIGGGEWGINSGLFEETSTKLEQIGRVREMLNENLSLMKEIKAKLARLFGGIVVNSSGQMEMVTYISQAISQSILQNQMQALEQYISRHNQLNTATKRAVVAGIQTGISLVQTVLSTVSYGKTNKIEKTVDKLQKAKELTKNSQIKLTPAQIREYTWAQAFKQNLSYINLALTSVRFITEMLTVGLYDKQESKIDRTRGKKPDKNQEKNSKAVVSKELSLLSFGEKVNQLEIETNNIAIQKGIIELDTQLLEILKNLEKELGRYAESAIKAITDSVKGTFGNAKKPQTNKIGAKFEKLELPIPAKPKVQALTKEELNKTLSWAKTVNDGKLTIDDKGNIYNLSGIKNVAVLKSMIIQALASPNVTPEQKAKLESALGRLNQAETKPKTPASSRPAAGTKVSSNNTKEEALKLAVGLLEQGSIKLQHCGEVMQSNAFKLKMLQNKEKTFA</sequence>
<feature type="region of interest" description="Disordered" evidence="1">
    <location>
        <begin position="1"/>
        <end position="85"/>
    </location>
</feature>